<dbReference type="Proteomes" id="UP000199435">
    <property type="component" value="Unassembled WGS sequence"/>
</dbReference>
<gene>
    <name evidence="2" type="ORF">GA0061102_107122</name>
</gene>
<name>A0A1C3XAA2_9HYPH</name>
<dbReference type="Gene3D" id="1.10.260.40">
    <property type="entry name" value="lambda repressor-like DNA-binding domains"/>
    <property type="match status" value="1"/>
</dbReference>
<dbReference type="InterPro" id="IPR001387">
    <property type="entry name" value="Cro/C1-type_HTH"/>
</dbReference>
<accession>A0A1C3XAA2</accession>
<evidence type="ECO:0000313" key="3">
    <source>
        <dbReference type="Proteomes" id="UP000199435"/>
    </source>
</evidence>
<dbReference type="EMBL" id="FMAH01000071">
    <property type="protein sequence ID" value="SCB49129.1"/>
    <property type="molecule type" value="Genomic_DNA"/>
</dbReference>
<dbReference type="OrthoDB" id="9796370at2"/>
<evidence type="ECO:0000313" key="2">
    <source>
        <dbReference type="EMBL" id="SCB49129.1"/>
    </source>
</evidence>
<dbReference type="STRING" id="411945.GA0061102_107122"/>
<feature type="signal peptide" evidence="1">
    <location>
        <begin position="1"/>
        <end position="24"/>
    </location>
</feature>
<dbReference type="CDD" id="cd00093">
    <property type="entry name" value="HTH_XRE"/>
    <property type="match status" value="1"/>
</dbReference>
<feature type="chain" id="PRO_5008686368" description="Helix-turn-helix domain-containing protein" evidence="1">
    <location>
        <begin position="25"/>
        <end position="109"/>
    </location>
</feature>
<protein>
    <recommendedName>
        <fullName evidence="4">Helix-turn-helix domain-containing protein</fullName>
    </recommendedName>
</protein>
<organism evidence="2 3">
    <name type="scientific">Rhizobium miluonense</name>
    <dbReference type="NCBI Taxonomy" id="411945"/>
    <lineage>
        <taxon>Bacteria</taxon>
        <taxon>Pseudomonadati</taxon>
        <taxon>Pseudomonadota</taxon>
        <taxon>Alphaproteobacteria</taxon>
        <taxon>Hyphomicrobiales</taxon>
        <taxon>Rhizobiaceae</taxon>
        <taxon>Rhizobium/Agrobacterium group</taxon>
        <taxon>Rhizobium</taxon>
    </lineage>
</organism>
<keyword evidence="1" id="KW-0732">Signal</keyword>
<proteinExistence type="predicted"/>
<dbReference type="AlphaFoldDB" id="A0A1C3XAA2"/>
<dbReference type="GO" id="GO:0003677">
    <property type="term" value="F:DNA binding"/>
    <property type="evidence" value="ECO:0007669"/>
    <property type="project" value="InterPro"/>
</dbReference>
<dbReference type="SUPFAM" id="SSF47413">
    <property type="entry name" value="lambda repressor-like DNA-binding domains"/>
    <property type="match status" value="1"/>
</dbReference>
<evidence type="ECO:0000256" key="1">
    <source>
        <dbReference type="SAM" id="SignalP"/>
    </source>
</evidence>
<dbReference type="InterPro" id="IPR010982">
    <property type="entry name" value="Lambda_DNA-bd_dom_sf"/>
</dbReference>
<keyword evidence="3" id="KW-1185">Reference proteome</keyword>
<evidence type="ECO:0008006" key="4">
    <source>
        <dbReference type="Google" id="ProtNLM"/>
    </source>
</evidence>
<reference evidence="3" key="1">
    <citation type="submission" date="2016-08" db="EMBL/GenBank/DDBJ databases">
        <authorList>
            <person name="Varghese N."/>
            <person name="Submissions Spin"/>
        </authorList>
    </citation>
    <scope>NUCLEOTIDE SEQUENCE [LARGE SCALE GENOMIC DNA]</scope>
    <source>
        <strain evidence="3">HAMBI 2971</strain>
    </source>
</reference>
<sequence>MVSGRQISAARALVGMSQATLALAANISVPTLKRMEASDGAATGMRNNVAAVQTALETAGVKFLEAGGVASGPGVSLRKPNGAAIDVDENEVVQYPENLENDAPPGAGG</sequence>